<dbReference type="Pfam" id="PF13580">
    <property type="entry name" value="SIS_2"/>
    <property type="match status" value="1"/>
</dbReference>
<dbReference type="GO" id="GO:0097367">
    <property type="term" value="F:carbohydrate derivative binding"/>
    <property type="evidence" value="ECO:0007669"/>
    <property type="project" value="InterPro"/>
</dbReference>
<reference evidence="4" key="1">
    <citation type="submission" date="2020-02" db="EMBL/GenBank/DDBJ databases">
        <authorList>
            <person name="Meier V. D."/>
        </authorList>
    </citation>
    <scope>NUCLEOTIDE SEQUENCE</scope>
    <source>
        <strain evidence="4">AVDCRST_MAG53</strain>
    </source>
</reference>
<keyword evidence="2 4" id="KW-0808">Transferase</keyword>
<feature type="domain" description="SIS" evidence="3">
    <location>
        <begin position="438"/>
        <end position="593"/>
    </location>
</feature>
<dbReference type="InterPro" id="IPR001296">
    <property type="entry name" value="Glyco_trans_1"/>
</dbReference>
<protein>
    <submittedName>
        <fullName evidence="4">Glycosyl transferase, group 1</fullName>
    </submittedName>
</protein>
<name>A0A6J4T2S0_9ACTN</name>
<accession>A0A6J4T2S0</accession>
<dbReference type="InterPro" id="IPR028098">
    <property type="entry name" value="Glyco_trans_4-like_N"/>
</dbReference>
<dbReference type="GO" id="GO:1901135">
    <property type="term" value="P:carbohydrate derivative metabolic process"/>
    <property type="evidence" value="ECO:0007669"/>
    <property type="project" value="InterPro"/>
</dbReference>
<organism evidence="4">
    <name type="scientific">uncultured Solirubrobacteraceae bacterium</name>
    <dbReference type="NCBI Taxonomy" id="1162706"/>
    <lineage>
        <taxon>Bacteria</taxon>
        <taxon>Bacillati</taxon>
        <taxon>Actinomycetota</taxon>
        <taxon>Thermoleophilia</taxon>
        <taxon>Solirubrobacterales</taxon>
        <taxon>Solirubrobacteraceae</taxon>
        <taxon>environmental samples</taxon>
    </lineage>
</organism>
<dbReference type="CDD" id="cd05006">
    <property type="entry name" value="SIS_GmhA"/>
    <property type="match status" value="1"/>
</dbReference>
<dbReference type="Pfam" id="PF00534">
    <property type="entry name" value="Glycos_transf_1"/>
    <property type="match status" value="1"/>
</dbReference>
<keyword evidence="1" id="KW-0328">Glycosyltransferase</keyword>
<evidence type="ECO:0000313" key="4">
    <source>
        <dbReference type="EMBL" id="CAA9511641.1"/>
    </source>
</evidence>
<dbReference type="Gene3D" id="3.40.50.10490">
    <property type="entry name" value="Glucose-6-phosphate isomerase like protein, domain 1"/>
    <property type="match status" value="1"/>
</dbReference>
<dbReference type="SUPFAM" id="SSF53756">
    <property type="entry name" value="UDP-Glycosyltransferase/glycogen phosphorylase"/>
    <property type="match status" value="1"/>
</dbReference>
<dbReference type="Gene3D" id="3.40.50.2000">
    <property type="entry name" value="Glycogen Phosphorylase B"/>
    <property type="match status" value="2"/>
</dbReference>
<dbReference type="InterPro" id="IPR035461">
    <property type="entry name" value="GmhA/DiaA"/>
</dbReference>
<evidence type="ECO:0000256" key="2">
    <source>
        <dbReference type="ARBA" id="ARBA00022679"/>
    </source>
</evidence>
<dbReference type="GO" id="GO:0016757">
    <property type="term" value="F:glycosyltransferase activity"/>
    <property type="evidence" value="ECO:0007669"/>
    <property type="project" value="UniProtKB-KW"/>
</dbReference>
<evidence type="ECO:0000256" key="1">
    <source>
        <dbReference type="ARBA" id="ARBA00022676"/>
    </source>
</evidence>
<dbReference type="SUPFAM" id="SSF53697">
    <property type="entry name" value="SIS domain"/>
    <property type="match status" value="1"/>
</dbReference>
<evidence type="ECO:0000259" key="3">
    <source>
        <dbReference type="PROSITE" id="PS51464"/>
    </source>
</evidence>
<dbReference type="PANTHER" id="PTHR30390:SF6">
    <property type="entry name" value="DNAA INITIATOR-ASSOCIATING PROTEIN DIAA"/>
    <property type="match status" value="1"/>
</dbReference>
<dbReference type="PROSITE" id="PS51464">
    <property type="entry name" value="SIS"/>
    <property type="match status" value="1"/>
</dbReference>
<dbReference type="PANTHER" id="PTHR30390">
    <property type="entry name" value="SEDOHEPTULOSE 7-PHOSPHATE ISOMERASE / DNAA INITIATOR-ASSOCIATING FACTOR FOR REPLICATION INITIATION"/>
    <property type="match status" value="1"/>
</dbReference>
<dbReference type="Pfam" id="PF13439">
    <property type="entry name" value="Glyco_transf_4"/>
    <property type="match status" value="1"/>
</dbReference>
<dbReference type="AlphaFoldDB" id="A0A6J4T2S0"/>
<sequence>MRIALVSEHASPLAVVGGVDAGGQNVHVAALARGLASRGAQVVVHTRRDDPATPRRVPLYPGVDVDHIDAGPATPIPKDELLVHMDAFAGELERRWREDRPDVVHSHFWMSGLAAVRAAERLRLPVAHTFHALGVVKRRYQGDADPSPAERQDIERDVVARVDRIVATCTDEAFELMRMGADRSKVTVVPCGVDLERFRPDGPREERRLPHRLLYAGRLVERKGIGNVITALADVSGCELVVAGGGLRTTLTRDPEAQRLRALAEERGVGDRVELRGRVSHDELPALLRSADALVSVPWYEPFGITPLEAMACGVPVVASAVGGMIDTVVDGLTGRHVPPRDPERLAAVLRDVLADPARRAAQGRAGVQRTRQLYAWDRVALATLDVYEALLARRRPTRRAGRFGRDTGAASHVDQLRAALTTSGSMLARAESWGARLARRLDAGGRLLAVGNGGSAAQAQHLTAELVGRFETERRALSAICLHGDTSALTAIANDYGIEEAFARQVHAHARPGDVLLGFSTSGRSANVLAAARAARECGMTVWGLTGPAPNPLADLCDDVVVVDAERTCTIQELHLVAIHVLCSAVDAALEAGVAPRAKRLQA</sequence>
<proteinExistence type="predicted"/>
<gene>
    <name evidence="4" type="ORF">AVDCRST_MAG53-2654</name>
</gene>
<dbReference type="InterPro" id="IPR050099">
    <property type="entry name" value="SIS_GmhA/DiaA_subfam"/>
</dbReference>
<dbReference type="EMBL" id="CADCVR010000083">
    <property type="protein sequence ID" value="CAA9511641.1"/>
    <property type="molecule type" value="Genomic_DNA"/>
</dbReference>
<dbReference type="InterPro" id="IPR001347">
    <property type="entry name" value="SIS_dom"/>
</dbReference>
<dbReference type="InterPro" id="IPR046348">
    <property type="entry name" value="SIS_dom_sf"/>
</dbReference>